<feature type="compositionally biased region" description="Acidic residues" evidence="1">
    <location>
        <begin position="395"/>
        <end position="418"/>
    </location>
</feature>
<dbReference type="OrthoDB" id="10260794at2759"/>
<evidence type="ECO:0000313" key="3">
    <source>
        <dbReference type="EMBL" id="KAH7112204.1"/>
    </source>
</evidence>
<gene>
    <name evidence="3" type="ORF">B0J11DRAFT_585675</name>
</gene>
<dbReference type="InterPro" id="IPR052584">
    <property type="entry name" value="U2_snRNP_Complex_Component"/>
</dbReference>
<feature type="region of interest" description="Disordered" evidence="1">
    <location>
        <begin position="104"/>
        <end position="138"/>
    </location>
</feature>
<accession>A0A9P9IA59</accession>
<organism evidence="3 4">
    <name type="scientific">Dendryphion nanum</name>
    <dbReference type="NCBI Taxonomy" id="256645"/>
    <lineage>
        <taxon>Eukaryota</taxon>
        <taxon>Fungi</taxon>
        <taxon>Dikarya</taxon>
        <taxon>Ascomycota</taxon>
        <taxon>Pezizomycotina</taxon>
        <taxon>Dothideomycetes</taxon>
        <taxon>Pleosporomycetidae</taxon>
        <taxon>Pleosporales</taxon>
        <taxon>Torulaceae</taxon>
        <taxon>Dendryphion</taxon>
    </lineage>
</organism>
<feature type="region of interest" description="Disordered" evidence="1">
    <location>
        <begin position="1"/>
        <end position="58"/>
    </location>
</feature>
<dbReference type="InterPro" id="IPR007180">
    <property type="entry name" value="DUF382"/>
</dbReference>
<feature type="compositionally biased region" description="Basic and acidic residues" evidence="1">
    <location>
        <begin position="490"/>
        <end position="508"/>
    </location>
</feature>
<dbReference type="AlphaFoldDB" id="A0A9P9IA59"/>
<dbReference type="PANTHER" id="PTHR12785">
    <property type="entry name" value="SPLICING FACTOR 3B"/>
    <property type="match status" value="1"/>
</dbReference>
<feature type="region of interest" description="Disordered" evidence="1">
    <location>
        <begin position="490"/>
        <end position="510"/>
    </location>
</feature>
<keyword evidence="4" id="KW-1185">Reference proteome</keyword>
<proteinExistence type="predicted"/>
<evidence type="ECO:0000259" key="2">
    <source>
        <dbReference type="SMART" id="SM00581"/>
    </source>
</evidence>
<evidence type="ECO:0000256" key="1">
    <source>
        <dbReference type="SAM" id="MobiDB-lite"/>
    </source>
</evidence>
<feature type="domain" description="PSP proline-rich" evidence="2">
    <location>
        <begin position="282"/>
        <end position="335"/>
    </location>
</feature>
<dbReference type="EMBL" id="JAGMWT010000022">
    <property type="protein sequence ID" value="KAH7112204.1"/>
    <property type="molecule type" value="Genomic_DNA"/>
</dbReference>
<dbReference type="PANTHER" id="PTHR12785:SF6">
    <property type="entry name" value="SPLICING FACTOR 3B SUBUNIT 2"/>
    <property type="match status" value="1"/>
</dbReference>
<dbReference type="SMART" id="SM00581">
    <property type="entry name" value="PSP"/>
    <property type="match status" value="1"/>
</dbReference>
<feature type="compositionally biased region" description="Acidic residues" evidence="1">
    <location>
        <begin position="116"/>
        <end position="125"/>
    </location>
</feature>
<comment type="caution">
    <text evidence="3">The sequence shown here is derived from an EMBL/GenBank/DDBJ whole genome shotgun (WGS) entry which is preliminary data.</text>
</comment>
<dbReference type="InterPro" id="IPR006568">
    <property type="entry name" value="PSP_pro-rich"/>
</dbReference>
<feature type="region of interest" description="Disordered" evidence="1">
    <location>
        <begin position="302"/>
        <end position="472"/>
    </location>
</feature>
<feature type="compositionally biased region" description="Low complexity" evidence="1">
    <location>
        <begin position="40"/>
        <end position="49"/>
    </location>
</feature>
<feature type="compositionally biased region" description="Basic residues" evidence="1">
    <location>
        <begin position="10"/>
        <end position="24"/>
    </location>
</feature>
<dbReference type="GO" id="GO:0005634">
    <property type="term" value="C:nucleus"/>
    <property type="evidence" value="ECO:0007669"/>
    <property type="project" value="InterPro"/>
</dbReference>
<sequence>MPAVVEKVSKKASKNAYRRAKKRAKREETPSQSDIDDSASEAGSLASEANSKDAPNSVSVARSTDLLLVDDIQNEYDLDNPLYEQYKNVFLKFQQATEEELAKDDVKPDILYGGDDIPDEEDEQEAAQRMSRKAKKALNTPSVAQLKAMVQKPELVEWTDVSSSDPLLLVEIKGTKNVIPVPSHWSLKREYLSSKRGIEKPAFSLPKFIQETGISEMRDALLEKQADMTLKQKQRERVQGKTGKMDIDYHKLYDAFFRRQTKPEMTRYGEVYYEGKEYETNLKHLKPGELSDELKDALGMAPGGPPPWLINQQRFGPPPSYPNLKIAGVNAPLPPGASWGYQPGQYGKPPTDDNGRPLFGGDFHGFADLQQPTQPTHPGEPVERGSWGELRAEGESDDESEEEDEDDEEAEEEGDEDMSGIQTSVTTASGFPSEIGGTESIGGEFTLRKQRKGIETEEPRGPPRSAYQVLPEKNVASTGFYGSERTYDLDAARRDQLGENRKKRKVDDVEVSVDLDALADNDTLSKDALRKQYEAQKKAETQGQWQAIDQDDLNEMILEQSRKRVKKEEEKRGKR</sequence>
<feature type="compositionally biased region" description="Polar residues" evidence="1">
    <location>
        <begin position="420"/>
        <end position="430"/>
    </location>
</feature>
<reference evidence="3" key="1">
    <citation type="journal article" date="2021" name="Nat. Commun.">
        <title>Genetic determinants of endophytism in the Arabidopsis root mycobiome.</title>
        <authorList>
            <person name="Mesny F."/>
            <person name="Miyauchi S."/>
            <person name="Thiergart T."/>
            <person name="Pickel B."/>
            <person name="Atanasova L."/>
            <person name="Karlsson M."/>
            <person name="Huettel B."/>
            <person name="Barry K.W."/>
            <person name="Haridas S."/>
            <person name="Chen C."/>
            <person name="Bauer D."/>
            <person name="Andreopoulos W."/>
            <person name="Pangilinan J."/>
            <person name="LaButti K."/>
            <person name="Riley R."/>
            <person name="Lipzen A."/>
            <person name="Clum A."/>
            <person name="Drula E."/>
            <person name="Henrissat B."/>
            <person name="Kohler A."/>
            <person name="Grigoriev I.V."/>
            <person name="Martin F.M."/>
            <person name="Hacquard S."/>
        </authorList>
    </citation>
    <scope>NUCLEOTIDE SEQUENCE</scope>
    <source>
        <strain evidence="3">MPI-CAGE-CH-0243</strain>
    </source>
</reference>
<feature type="compositionally biased region" description="Low complexity" evidence="1">
    <location>
        <begin position="433"/>
        <end position="444"/>
    </location>
</feature>
<protein>
    <submittedName>
        <fullName evidence="3">Splicing factor 3b</fullName>
    </submittedName>
</protein>
<evidence type="ECO:0000313" key="4">
    <source>
        <dbReference type="Proteomes" id="UP000700596"/>
    </source>
</evidence>
<name>A0A9P9IA59_9PLEO</name>
<dbReference type="Pfam" id="PF04046">
    <property type="entry name" value="PSP"/>
    <property type="match status" value="1"/>
</dbReference>
<dbReference type="Proteomes" id="UP000700596">
    <property type="component" value="Unassembled WGS sequence"/>
</dbReference>
<feature type="compositionally biased region" description="Basic and acidic residues" evidence="1">
    <location>
        <begin position="452"/>
        <end position="461"/>
    </location>
</feature>
<dbReference type="Pfam" id="PF04037">
    <property type="entry name" value="DUF382"/>
    <property type="match status" value="1"/>
</dbReference>